<dbReference type="GO" id="GO:0016887">
    <property type="term" value="F:ATP hydrolysis activity"/>
    <property type="evidence" value="ECO:0007669"/>
    <property type="project" value="InterPro"/>
</dbReference>
<dbReference type="PANTHER" id="PTHR43038">
    <property type="entry name" value="ATP-BINDING CASSETTE, SUB-FAMILY H, MEMBER 1"/>
    <property type="match status" value="1"/>
</dbReference>
<evidence type="ECO:0000259" key="10">
    <source>
        <dbReference type="PROSITE" id="PS51012"/>
    </source>
</evidence>
<feature type="domain" description="ABC transporter" evidence="9">
    <location>
        <begin position="6"/>
        <end position="242"/>
    </location>
</feature>
<feature type="transmembrane region" description="Helical" evidence="8">
    <location>
        <begin position="689"/>
        <end position="711"/>
    </location>
</feature>
<dbReference type="PROSITE" id="PS51012">
    <property type="entry name" value="ABC_TM2"/>
    <property type="match status" value="1"/>
</dbReference>
<keyword evidence="5 8" id="KW-1133">Transmembrane helix</keyword>
<feature type="transmembrane region" description="Helical" evidence="8">
    <location>
        <begin position="332"/>
        <end position="353"/>
    </location>
</feature>
<evidence type="ECO:0008006" key="13">
    <source>
        <dbReference type="Google" id="ProtNLM"/>
    </source>
</evidence>
<dbReference type="CDD" id="cd03230">
    <property type="entry name" value="ABC_DR_subfamily_A"/>
    <property type="match status" value="1"/>
</dbReference>
<evidence type="ECO:0000256" key="7">
    <source>
        <dbReference type="SAM" id="MobiDB-lite"/>
    </source>
</evidence>
<keyword evidence="4" id="KW-0067">ATP-binding</keyword>
<dbReference type="InterPro" id="IPR000412">
    <property type="entry name" value="ABC_2_transport"/>
</dbReference>
<evidence type="ECO:0000259" key="9">
    <source>
        <dbReference type="PROSITE" id="PS50893"/>
    </source>
</evidence>
<dbReference type="Pfam" id="PF00005">
    <property type="entry name" value="ABC_tran"/>
    <property type="match status" value="1"/>
</dbReference>
<organism evidence="11 12">
    <name type="scientific">Gryllus longicercus</name>
    <dbReference type="NCBI Taxonomy" id="2509291"/>
    <lineage>
        <taxon>Eukaryota</taxon>
        <taxon>Metazoa</taxon>
        <taxon>Ecdysozoa</taxon>
        <taxon>Arthropoda</taxon>
        <taxon>Hexapoda</taxon>
        <taxon>Insecta</taxon>
        <taxon>Pterygota</taxon>
        <taxon>Neoptera</taxon>
        <taxon>Polyneoptera</taxon>
        <taxon>Orthoptera</taxon>
        <taxon>Ensifera</taxon>
        <taxon>Gryllidea</taxon>
        <taxon>Grylloidea</taxon>
        <taxon>Gryllidae</taxon>
        <taxon>Gryllinae</taxon>
        <taxon>Gryllus</taxon>
    </lineage>
</organism>
<dbReference type="PROSITE" id="PS50893">
    <property type="entry name" value="ABC_TRANSPORTER_2"/>
    <property type="match status" value="1"/>
</dbReference>
<keyword evidence="6 8" id="KW-0472">Membrane</keyword>
<evidence type="ECO:0000256" key="6">
    <source>
        <dbReference type="ARBA" id="ARBA00023136"/>
    </source>
</evidence>
<dbReference type="Proteomes" id="UP001378592">
    <property type="component" value="Unassembled WGS sequence"/>
</dbReference>
<evidence type="ECO:0000256" key="4">
    <source>
        <dbReference type="ARBA" id="ARBA00022840"/>
    </source>
</evidence>
<dbReference type="PANTHER" id="PTHR43038:SF3">
    <property type="entry name" value="ABC TRANSPORTER G FAMILY MEMBER 20 ISOFORM X1"/>
    <property type="match status" value="1"/>
</dbReference>
<accession>A0AAN9Z1P4</accession>
<feature type="domain" description="ABC transmembrane type-2" evidence="10">
    <location>
        <begin position="470"/>
        <end position="714"/>
    </location>
</feature>
<feature type="transmembrane region" description="Helical" evidence="8">
    <location>
        <begin position="630"/>
        <end position="651"/>
    </location>
</feature>
<feature type="compositionally biased region" description="Polar residues" evidence="7">
    <location>
        <begin position="253"/>
        <end position="266"/>
    </location>
</feature>
<proteinExistence type="predicted"/>
<feature type="transmembrane region" description="Helical" evidence="8">
    <location>
        <begin position="564"/>
        <end position="592"/>
    </location>
</feature>
<evidence type="ECO:0000256" key="5">
    <source>
        <dbReference type="ARBA" id="ARBA00022989"/>
    </source>
</evidence>
<evidence type="ECO:0000313" key="12">
    <source>
        <dbReference type="Proteomes" id="UP001378592"/>
    </source>
</evidence>
<comment type="caution">
    <text evidence="11">The sequence shown here is derived from an EMBL/GenBank/DDBJ whole genome shotgun (WGS) entry which is preliminary data.</text>
</comment>
<evidence type="ECO:0000313" key="11">
    <source>
        <dbReference type="EMBL" id="KAK7791859.1"/>
    </source>
</evidence>
<dbReference type="GO" id="GO:0043190">
    <property type="term" value="C:ATP-binding cassette (ABC) transporter complex"/>
    <property type="evidence" value="ECO:0007669"/>
    <property type="project" value="InterPro"/>
</dbReference>
<evidence type="ECO:0000256" key="3">
    <source>
        <dbReference type="ARBA" id="ARBA00022741"/>
    </source>
</evidence>
<dbReference type="Gene3D" id="3.40.50.300">
    <property type="entry name" value="P-loop containing nucleotide triphosphate hydrolases"/>
    <property type="match status" value="1"/>
</dbReference>
<dbReference type="InterPro" id="IPR047817">
    <property type="entry name" value="ABC2_TM_bact-type"/>
</dbReference>
<dbReference type="SUPFAM" id="SSF52540">
    <property type="entry name" value="P-loop containing nucleoside triphosphate hydrolases"/>
    <property type="match status" value="1"/>
</dbReference>
<feature type="region of interest" description="Disordered" evidence="7">
    <location>
        <begin position="253"/>
        <end position="280"/>
    </location>
</feature>
<keyword evidence="12" id="KW-1185">Reference proteome</keyword>
<dbReference type="GO" id="GO:0140359">
    <property type="term" value="F:ABC-type transporter activity"/>
    <property type="evidence" value="ECO:0007669"/>
    <property type="project" value="InterPro"/>
</dbReference>
<evidence type="ECO:0000256" key="8">
    <source>
        <dbReference type="SAM" id="Phobius"/>
    </source>
</evidence>
<evidence type="ECO:0000256" key="1">
    <source>
        <dbReference type="ARBA" id="ARBA00004141"/>
    </source>
</evidence>
<keyword evidence="3" id="KW-0547">Nucleotide-binding</keyword>
<dbReference type="InterPro" id="IPR003439">
    <property type="entry name" value="ABC_transporter-like_ATP-bd"/>
</dbReference>
<sequence length="721" mass="79899">MVESAVYLRGAVKVFGGACNGGDSVGGTSVLRGLDMTVPRGSIYGLLGASGCGKTTLLRCALGRVRLDAGEARVLGLPPGAVDAVRVGYMPQDAALLGEFTVADVLLYYGRLLEMQRAAVEERMDLLVPLLQLPPDDRLVKTLSGGQQRRVSLAAAIVHAPELLILDEPTVGLDPLLRHSIWEYLTKLTEGGKTTVIITTHYVEEAQQAHIVGLMRHGKLLAEDAPQHLISLYDCITLEEVFLGMSVQQDQEIQDPSSIENAPSHSKQNKTKSESQEEICMDNPLRDNTEKVPVRQKKKWTKSRCSQSLTKHRLKALLCKNFLSMGRNPGHIIGIFLFPFLQISLFFLAIGGYPTGINLAVVNDEIVDISNCDEYRDIFNDNSSYCTFNASSCLYLNIIDNSLMNMVFYGKMDEAFASVKSGKAIGVIHFPHNFSSQLEIRLLNGIHTNNDTLQFSEIGITMDMTEQHTATLVKTLLYDKYNTMIKQLSSNCDIDSTVSKLPMQFNEPIYGSKYPRYDIFMLPGVLTSMIYFLATTLTAVIMVRERQEGIWSRDIVAGVTSLELILSHIVTQSIFVALQSVEILLVSIYIYGMECKGNIFLLYTIILLQGFCGLTFGLVVAVLSKSITVAMYMCLGIYVPFINLSGVIWPIEGMPRFLQWVSYTMPTTLATISTNNVLQKAWGFFHPQVLHGILTTVLWIIGQVIFAVCVLRQLNISGNKI</sequence>
<name>A0AAN9Z1P4_9ORTH</name>
<reference evidence="11 12" key="1">
    <citation type="submission" date="2024-03" db="EMBL/GenBank/DDBJ databases">
        <title>The genome assembly and annotation of the cricket Gryllus longicercus Weissman &amp; Gray.</title>
        <authorList>
            <person name="Szrajer S."/>
            <person name="Gray D."/>
            <person name="Ylla G."/>
        </authorList>
    </citation>
    <scope>NUCLEOTIDE SEQUENCE [LARGE SCALE GENOMIC DNA]</scope>
    <source>
        <strain evidence="11">DAG 2021-001</strain>
        <tissue evidence="11">Whole body minus gut</tissue>
    </source>
</reference>
<dbReference type="InterPro" id="IPR017871">
    <property type="entry name" value="ABC_transporter-like_CS"/>
</dbReference>
<dbReference type="GO" id="GO:0005524">
    <property type="term" value="F:ATP binding"/>
    <property type="evidence" value="ECO:0007669"/>
    <property type="project" value="UniProtKB-KW"/>
</dbReference>
<dbReference type="PROSITE" id="PS00211">
    <property type="entry name" value="ABC_TRANSPORTER_1"/>
    <property type="match status" value="1"/>
</dbReference>
<dbReference type="InterPro" id="IPR013525">
    <property type="entry name" value="ABC2_TM"/>
</dbReference>
<dbReference type="AlphaFoldDB" id="A0AAN9Z1P4"/>
<dbReference type="PRINTS" id="PR00164">
    <property type="entry name" value="ABC2TRNSPORT"/>
</dbReference>
<dbReference type="InterPro" id="IPR027417">
    <property type="entry name" value="P-loop_NTPase"/>
</dbReference>
<evidence type="ECO:0000256" key="2">
    <source>
        <dbReference type="ARBA" id="ARBA00022692"/>
    </source>
</evidence>
<protein>
    <recommendedName>
        <fullName evidence="13">ABC transporter domain-containing protein</fullName>
    </recommendedName>
</protein>
<dbReference type="EMBL" id="JAZDUA010000492">
    <property type="protein sequence ID" value="KAK7791859.1"/>
    <property type="molecule type" value="Genomic_DNA"/>
</dbReference>
<feature type="transmembrane region" description="Helical" evidence="8">
    <location>
        <begin position="598"/>
        <end position="623"/>
    </location>
</feature>
<dbReference type="Pfam" id="PF12698">
    <property type="entry name" value="ABC2_membrane_3"/>
    <property type="match status" value="1"/>
</dbReference>
<dbReference type="SMART" id="SM00382">
    <property type="entry name" value="AAA"/>
    <property type="match status" value="1"/>
</dbReference>
<keyword evidence="2 8" id="KW-0812">Transmembrane</keyword>
<gene>
    <name evidence="11" type="ORF">R5R35_000907</name>
</gene>
<comment type="subcellular location">
    <subcellularLocation>
        <location evidence="1">Membrane</location>
        <topology evidence="1">Multi-pass membrane protein</topology>
    </subcellularLocation>
</comment>
<feature type="transmembrane region" description="Helical" evidence="8">
    <location>
        <begin position="520"/>
        <end position="543"/>
    </location>
</feature>
<dbReference type="InterPro" id="IPR003593">
    <property type="entry name" value="AAA+_ATPase"/>
</dbReference>